<dbReference type="GO" id="GO:0008168">
    <property type="term" value="F:methyltransferase activity"/>
    <property type="evidence" value="ECO:0007669"/>
    <property type="project" value="UniProtKB-KW"/>
</dbReference>
<evidence type="ECO:0000313" key="3">
    <source>
        <dbReference type="Proteomes" id="UP000636661"/>
    </source>
</evidence>
<organism evidence="2 3">
    <name type="scientific">Streptomyces lavendofoliae</name>
    <dbReference type="NCBI Taxonomy" id="67314"/>
    <lineage>
        <taxon>Bacteria</taxon>
        <taxon>Bacillati</taxon>
        <taxon>Actinomycetota</taxon>
        <taxon>Actinomycetes</taxon>
        <taxon>Kitasatosporales</taxon>
        <taxon>Streptomycetaceae</taxon>
        <taxon>Streptomyces</taxon>
    </lineage>
</organism>
<dbReference type="InterPro" id="IPR041698">
    <property type="entry name" value="Methyltransf_25"/>
</dbReference>
<dbReference type="CDD" id="cd02440">
    <property type="entry name" value="AdoMet_MTases"/>
    <property type="match status" value="1"/>
</dbReference>
<sequence length="217" mass="23700">MTETRRPRDTRESYDAIATDYEEYVRGDLEARPLERAMLAAFAESVRGTGHGRVADIGCGTGRVSAHLSDLGLDVLGVDLSPGMLERARNAYPDLRFHEGSMTDLSLGDGALGGVVSWYSLIHIEPEHVPGVLAEFHRVLAPGGRLLLAFQVGDEPLRLTEAFGRAVALDFHRWRPDRLAGLLVGAGFAVEARLVREAYPTERTPQAFLLARRPVGA</sequence>
<dbReference type="EMBL" id="BMTP01000017">
    <property type="protein sequence ID" value="GGU59124.1"/>
    <property type="molecule type" value="Genomic_DNA"/>
</dbReference>
<dbReference type="PANTHER" id="PTHR42912:SF80">
    <property type="entry name" value="METHYLTRANSFERASE DOMAIN-CONTAINING PROTEIN"/>
    <property type="match status" value="1"/>
</dbReference>
<reference evidence="2" key="1">
    <citation type="journal article" date="2014" name="Int. J. Syst. Evol. Microbiol.">
        <title>Complete genome sequence of Corynebacterium casei LMG S-19264T (=DSM 44701T), isolated from a smear-ripened cheese.</title>
        <authorList>
            <consortium name="US DOE Joint Genome Institute (JGI-PGF)"/>
            <person name="Walter F."/>
            <person name="Albersmeier A."/>
            <person name="Kalinowski J."/>
            <person name="Ruckert C."/>
        </authorList>
    </citation>
    <scope>NUCLEOTIDE SEQUENCE</scope>
    <source>
        <strain evidence="2">JCM 4391</strain>
    </source>
</reference>
<evidence type="ECO:0000313" key="2">
    <source>
        <dbReference type="EMBL" id="GGU59124.1"/>
    </source>
</evidence>
<dbReference type="Gene3D" id="3.40.50.150">
    <property type="entry name" value="Vaccinia Virus protein VP39"/>
    <property type="match status" value="1"/>
</dbReference>
<dbReference type="Pfam" id="PF13649">
    <property type="entry name" value="Methyltransf_25"/>
    <property type="match status" value="1"/>
</dbReference>
<dbReference type="SUPFAM" id="SSF53335">
    <property type="entry name" value="S-adenosyl-L-methionine-dependent methyltransferases"/>
    <property type="match status" value="1"/>
</dbReference>
<protein>
    <submittedName>
        <fullName evidence="2">Methyltransferase</fullName>
    </submittedName>
</protein>
<reference evidence="2" key="2">
    <citation type="submission" date="2020-09" db="EMBL/GenBank/DDBJ databases">
        <authorList>
            <person name="Sun Q."/>
            <person name="Ohkuma M."/>
        </authorList>
    </citation>
    <scope>NUCLEOTIDE SEQUENCE</scope>
    <source>
        <strain evidence="2">JCM 4391</strain>
    </source>
</reference>
<dbReference type="GO" id="GO:0032259">
    <property type="term" value="P:methylation"/>
    <property type="evidence" value="ECO:0007669"/>
    <property type="project" value="UniProtKB-KW"/>
</dbReference>
<name>A0A918I3Q9_9ACTN</name>
<dbReference type="InterPro" id="IPR029063">
    <property type="entry name" value="SAM-dependent_MTases_sf"/>
</dbReference>
<gene>
    <name evidence="2" type="ORF">GCM10010274_55090</name>
</gene>
<comment type="caution">
    <text evidence="2">The sequence shown here is derived from an EMBL/GenBank/DDBJ whole genome shotgun (WGS) entry which is preliminary data.</text>
</comment>
<keyword evidence="3" id="KW-1185">Reference proteome</keyword>
<proteinExistence type="predicted"/>
<dbReference type="Proteomes" id="UP000636661">
    <property type="component" value="Unassembled WGS sequence"/>
</dbReference>
<feature type="domain" description="Methyltransferase" evidence="1">
    <location>
        <begin position="54"/>
        <end position="144"/>
    </location>
</feature>
<dbReference type="InterPro" id="IPR050508">
    <property type="entry name" value="Methyltransf_Superfamily"/>
</dbReference>
<evidence type="ECO:0000259" key="1">
    <source>
        <dbReference type="Pfam" id="PF13649"/>
    </source>
</evidence>
<keyword evidence="2" id="KW-0489">Methyltransferase</keyword>
<dbReference type="AlphaFoldDB" id="A0A918I3Q9"/>
<dbReference type="RefSeq" id="WP_189553981.1">
    <property type="nucleotide sequence ID" value="NZ_BMTP01000017.1"/>
</dbReference>
<keyword evidence="2" id="KW-0808">Transferase</keyword>
<accession>A0A918I3Q9</accession>
<dbReference type="PANTHER" id="PTHR42912">
    <property type="entry name" value="METHYLTRANSFERASE"/>
    <property type="match status" value="1"/>
</dbReference>